<gene>
    <name evidence="2" type="ORF">JK364_47340</name>
</gene>
<feature type="compositionally biased region" description="Basic and acidic residues" evidence="1">
    <location>
        <begin position="26"/>
        <end position="38"/>
    </location>
</feature>
<name>A0ABS1Q5A9_9ACTN</name>
<evidence type="ECO:0000313" key="3">
    <source>
        <dbReference type="Proteomes" id="UP000621510"/>
    </source>
</evidence>
<dbReference type="EMBL" id="JAERRG010000038">
    <property type="protein sequence ID" value="MBL1119866.1"/>
    <property type="molecule type" value="Genomic_DNA"/>
</dbReference>
<sequence length="58" mass="6772">MSYHRGHPAQTRALHAHLRRRNAPARHPDLLAAQRKEHPRIRGEKVIRWGERPLNAIA</sequence>
<dbReference type="Proteomes" id="UP000621510">
    <property type="component" value="Unassembled WGS sequence"/>
</dbReference>
<keyword evidence="3" id="KW-1185">Reference proteome</keyword>
<accession>A0ABS1Q5A9</accession>
<comment type="caution">
    <text evidence="2">The sequence shown here is derived from an EMBL/GenBank/DDBJ whole genome shotgun (WGS) entry which is preliminary data.</text>
</comment>
<reference evidence="2 3" key="1">
    <citation type="submission" date="2021-01" db="EMBL/GenBank/DDBJ databases">
        <title>WGS of actinomycetes isolated from Thailand.</title>
        <authorList>
            <person name="Thawai C."/>
        </authorList>
    </citation>
    <scope>NUCLEOTIDE SEQUENCE [LARGE SCALE GENOMIC DNA]</scope>
    <source>
        <strain evidence="2 3">CA3R110</strain>
    </source>
</reference>
<evidence type="ECO:0000256" key="1">
    <source>
        <dbReference type="SAM" id="MobiDB-lite"/>
    </source>
</evidence>
<evidence type="ECO:0000313" key="2">
    <source>
        <dbReference type="EMBL" id="MBL1119866.1"/>
    </source>
</evidence>
<proteinExistence type="predicted"/>
<feature type="region of interest" description="Disordered" evidence="1">
    <location>
        <begin position="19"/>
        <end position="38"/>
    </location>
</feature>
<organism evidence="2 3">
    <name type="scientific">Streptomyces endocoffeicus</name>
    <dbReference type="NCBI Taxonomy" id="2898945"/>
    <lineage>
        <taxon>Bacteria</taxon>
        <taxon>Bacillati</taxon>
        <taxon>Actinomycetota</taxon>
        <taxon>Actinomycetes</taxon>
        <taxon>Kitasatosporales</taxon>
        <taxon>Streptomycetaceae</taxon>
        <taxon>Streptomyces</taxon>
    </lineage>
</organism>
<protein>
    <submittedName>
        <fullName evidence="2">Integrase</fullName>
    </submittedName>
</protein>